<comment type="caution">
    <text evidence="1">The sequence shown here is derived from an EMBL/GenBank/DDBJ whole genome shotgun (WGS) entry which is preliminary data.</text>
</comment>
<sequence>MNERLLKAVLLLNTYFFRRFVDNLARVQSQRKHLTLSPNTIKPERSTGEVIQHSKILEYINTYCPTLYITTTINLGTTVWLPLAPRLVNIKSNLATSAAVWLPLAPRLVNIKSNLATSAAVWLPLAPRLVNIKSNLATSVAVSLPANVTSTTIRAPPAGC</sequence>
<gene>
    <name evidence="1" type="ORF">RRG08_037454</name>
</gene>
<protein>
    <submittedName>
        <fullName evidence="1">Uncharacterized protein</fullName>
    </submittedName>
</protein>
<evidence type="ECO:0000313" key="1">
    <source>
        <dbReference type="EMBL" id="KAK3732450.1"/>
    </source>
</evidence>
<keyword evidence="2" id="KW-1185">Reference proteome</keyword>
<reference evidence="1" key="1">
    <citation type="journal article" date="2023" name="G3 (Bethesda)">
        <title>A reference genome for the long-term kleptoplast-retaining sea slug Elysia crispata morphotype clarki.</title>
        <authorList>
            <person name="Eastman K.E."/>
            <person name="Pendleton A.L."/>
            <person name="Shaikh M.A."/>
            <person name="Suttiyut T."/>
            <person name="Ogas R."/>
            <person name="Tomko P."/>
            <person name="Gavelis G."/>
            <person name="Widhalm J.R."/>
            <person name="Wisecaver J.H."/>
        </authorList>
    </citation>
    <scope>NUCLEOTIDE SEQUENCE</scope>
    <source>
        <strain evidence="1">ECLA1</strain>
    </source>
</reference>
<dbReference type="AlphaFoldDB" id="A0AAE0Y459"/>
<proteinExistence type="predicted"/>
<accession>A0AAE0Y459</accession>
<evidence type="ECO:0000313" key="2">
    <source>
        <dbReference type="Proteomes" id="UP001283361"/>
    </source>
</evidence>
<organism evidence="1 2">
    <name type="scientific">Elysia crispata</name>
    <name type="common">lettuce slug</name>
    <dbReference type="NCBI Taxonomy" id="231223"/>
    <lineage>
        <taxon>Eukaryota</taxon>
        <taxon>Metazoa</taxon>
        <taxon>Spiralia</taxon>
        <taxon>Lophotrochozoa</taxon>
        <taxon>Mollusca</taxon>
        <taxon>Gastropoda</taxon>
        <taxon>Heterobranchia</taxon>
        <taxon>Euthyneura</taxon>
        <taxon>Panpulmonata</taxon>
        <taxon>Sacoglossa</taxon>
        <taxon>Placobranchoidea</taxon>
        <taxon>Plakobranchidae</taxon>
        <taxon>Elysia</taxon>
    </lineage>
</organism>
<dbReference type="EMBL" id="JAWDGP010006959">
    <property type="protein sequence ID" value="KAK3732450.1"/>
    <property type="molecule type" value="Genomic_DNA"/>
</dbReference>
<name>A0AAE0Y459_9GAST</name>
<dbReference type="Proteomes" id="UP001283361">
    <property type="component" value="Unassembled WGS sequence"/>
</dbReference>